<dbReference type="PANTHER" id="PTHR10361:SF28">
    <property type="entry name" value="P3 PROTEIN-RELATED"/>
    <property type="match status" value="1"/>
</dbReference>
<keyword evidence="3 5" id="KW-1133">Transmembrane helix</keyword>
<keyword evidence="2 5" id="KW-0812">Transmembrane</keyword>
<dbReference type="Proteomes" id="UP001291309">
    <property type="component" value="Unassembled WGS sequence"/>
</dbReference>
<dbReference type="RefSeq" id="WP_321546519.1">
    <property type="nucleotide sequence ID" value="NZ_JAXIVS010000004.1"/>
</dbReference>
<feature type="transmembrane region" description="Helical" evidence="5">
    <location>
        <begin position="6"/>
        <end position="25"/>
    </location>
</feature>
<dbReference type="EMBL" id="JAXIVS010000004">
    <property type="protein sequence ID" value="MDY7227808.1"/>
    <property type="molecule type" value="Genomic_DNA"/>
</dbReference>
<dbReference type="Pfam" id="PF01758">
    <property type="entry name" value="SBF"/>
    <property type="match status" value="1"/>
</dbReference>
<dbReference type="InterPro" id="IPR002657">
    <property type="entry name" value="BilAc:Na_symport/Acr3"/>
</dbReference>
<evidence type="ECO:0000256" key="1">
    <source>
        <dbReference type="ARBA" id="ARBA00004141"/>
    </source>
</evidence>
<dbReference type="Gene3D" id="1.20.1530.20">
    <property type="match status" value="1"/>
</dbReference>
<protein>
    <submittedName>
        <fullName evidence="6">Bile acid:sodium symporter family protein</fullName>
    </submittedName>
</protein>
<comment type="subcellular location">
    <subcellularLocation>
        <location evidence="1">Membrane</location>
        <topology evidence="1">Multi-pass membrane protein</topology>
    </subcellularLocation>
</comment>
<name>A0ABU5H2W9_9BACT</name>
<accession>A0ABU5H2W9</accession>
<dbReference type="PANTHER" id="PTHR10361">
    <property type="entry name" value="SODIUM-BILE ACID COTRANSPORTER"/>
    <property type="match status" value="1"/>
</dbReference>
<feature type="transmembrane region" description="Helical" evidence="5">
    <location>
        <begin position="171"/>
        <end position="189"/>
    </location>
</feature>
<evidence type="ECO:0000313" key="7">
    <source>
        <dbReference type="Proteomes" id="UP001291309"/>
    </source>
</evidence>
<feature type="transmembrane region" description="Helical" evidence="5">
    <location>
        <begin position="97"/>
        <end position="119"/>
    </location>
</feature>
<gene>
    <name evidence="6" type="ORF">SYV04_15440</name>
</gene>
<dbReference type="InterPro" id="IPR038770">
    <property type="entry name" value="Na+/solute_symporter_sf"/>
</dbReference>
<feature type="transmembrane region" description="Helical" evidence="5">
    <location>
        <begin position="260"/>
        <end position="282"/>
    </location>
</feature>
<comment type="caution">
    <text evidence="6">The sequence shown here is derived from an EMBL/GenBank/DDBJ whole genome shotgun (WGS) entry which is preliminary data.</text>
</comment>
<evidence type="ECO:0000256" key="5">
    <source>
        <dbReference type="SAM" id="Phobius"/>
    </source>
</evidence>
<feature type="transmembrane region" description="Helical" evidence="5">
    <location>
        <begin position="37"/>
        <end position="56"/>
    </location>
</feature>
<feature type="transmembrane region" description="Helical" evidence="5">
    <location>
        <begin position="195"/>
        <end position="222"/>
    </location>
</feature>
<keyword evidence="7" id="KW-1185">Reference proteome</keyword>
<evidence type="ECO:0000256" key="4">
    <source>
        <dbReference type="ARBA" id="ARBA00023136"/>
    </source>
</evidence>
<keyword evidence="4 5" id="KW-0472">Membrane</keyword>
<sequence length="291" mass="30985">MTAQQLVLSLVLAVMVFSVALELRVEDFQRVARMPRGVLCGLIPQFVLLPVCTWGATLLLELPPSTEAAMILVAACPGGSLSNIITHHGGGNTALSVSISAVASLLALVLTPFHFSWMIANNPATASWLRALEIDPSGIWLSLLLILAAPMTLGLLFNHRLPGLTARLQKPLANLSLLALLAFIVLGLIRERHLLGAGILPQLVLVVLHNAGGLALGALTALAMRVPERDRRAVMLEGGMQNSGLALGIIAVQFHADLGMVIIASLWGIWHIVSGLSLAYLWRRKDARSAA</sequence>
<proteinExistence type="predicted"/>
<reference evidence="6 7" key="1">
    <citation type="submission" date="2023-12" db="EMBL/GenBank/DDBJ databases">
        <title>the genome sequence of Hyalangium sp. s54d21.</title>
        <authorList>
            <person name="Zhang X."/>
        </authorList>
    </citation>
    <scope>NUCLEOTIDE SEQUENCE [LARGE SCALE GENOMIC DNA]</scope>
    <source>
        <strain evidence="7">s54d21</strain>
    </source>
</reference>
<dbReference type="InterPro" id="IPR004710">
    <property type="entry name" value="Bilac:Na_transpt"/>
</dbReference>
<feature type="transmembrane region" description="Helical" evidence="5">
    <location>
        <begin position="234"/>
        <end position="254"/>
    </location>
</feature>
<evidence type="ECO:0000313" key="6">
    <source>
        <dbReference type="EMBL" id="MDY7227808.1"/>
    </source>
</evidence>
<feature type="transmembrane region" description="Helical" evidence="5">
    <location>
        <begin position="139"/>
        <end position="159"/>
    </location>
</feature>
<evidence type="ECO:0000256" key="2">
    <source>
        <dbReference type="ARBA" id="ARBA00022692"/>
    </source>
</evidence>
<organism evidence="6 7">
    <name type="scientific">Hyalangium rubrum</name>
    <dbReference type="NCBI Taxonomy" id="3103134"/>
    <lineage>
        <taxon>Bacteria</taxon>
        <taxon>Pseudomonadati</taxon>
        <taxon>Myxococcota</taxon>
        <taxon>Myxococcia</taxon>
        <taxon>Myxococcales</taxon>
        <taxon>Cystobacterineae</taxon>
        <taxon>Archangiaceae</taxon>
        <taxon>Hyalangium</taxon>
    </lineage>
</organism>
<feature type="transmembrane region" description="Helical" evidence="5">
    <location>
        <begin position="68"/>
        <end position="85"/>
    </location>
</feature>
<evidence type="ECO:0000256" key="3">
    <source>
        <dbReference type="ARBA" id="ARBA00022989"/>
    </source>
</evidence>